<feature type="non-terminal residue" evidence="1">
    <location>
        <position position="1"/>
    </location>
</feature>
<dbReference type="EMBL" id="LUCH01000111">
    <property type="protein sequence ID" value="KAF5406055.1"/>
    <property type="molecule type" value="Genomic_DNA"/>
</dbReference>
<dbReference type="Proteomes" id="UP000748531">
    <property type="component" value="Unassembled WGS sequence"/>
</dbReference>
<name>A0A8J4T6Y1_9TREM</name>
<dbReference type="AlphaFoldDB" id="A0A8J4T6Y1"/>
<sequence length="145" mass="16754">LPNFRSYLNFGPLWYSFSRTLADELLPKDSSIEMSTAFNQVVELVQKLDPSASRQTTQQILHKYLSQEELSSPSIERQIISAVFSLELVGRSYSTNRNGARSFDDEPQLSGVNLPNGVVYYLWIFQVNRIVKLEYQLLRTMPLFR</sequence>
<gene>
    <name evidence="1" type="ORF">PHET_00405</name>
</gene>
<keyword evidence="2" id="KW-1185">Reference proteome</keyword>
<comment type="caution">
    <text evidence="1">The sequence shown here is derived from an EMBL/GenBank/DDBJ whole genome shotgun (WGS) entry which is preliminary data.</text>
</comment>
<accession>A0A8J4T6Y1</accession>
<protein>
    <submittedName>
        <fullName evidence="1">Uncharacterized protein</fullName>
    </submittedName>
</protein>
<organism evidence="1 2">
    <name type="scientific">Paragonimus heterotremus</name>
    <dbReference type="NCBI Taxonomy" id="100268"/>
    <lineage>
        <taxon>Eukaryota</taxon>
        <taxon>Metazoa</taxon>
        <taxon>Spiralia</taxon>
        <taxon>Lophotrochozoa</taxon>
        <taxon>Platyhelminthes</taxon>
        <taxon>Trematoda</taxon>
        <taxon>Digenea</taxon>
        <taxon>Plagiorchiida</taxon>
        <taxon>Troglotremata</taxon>
        <taxon>Troglotrematidae</taxon>
        <taxon>Paragonimus</taxon>
    </lineage>
</organism>
<proteinExistence type="predicted"/>
<evidence type="ECO:0000313" key="2">
    <source>
        <dbReference type="Proteomes" id="UP000748531"/>
    </source>
</evidence>
<evidence type="ECO:0000313" key="1">
    <source>
        <dbReference type="EMBL" id="KAF5406055.1"/>
    </source>
</evidence>
<reference evidence="1" key="1">
    <citation type="submission" date="2019-05" db="EMBL/GenBank/DDBJ databases">
        <title>Annotation for the trematode Paragonimus heterotremus.</title>
        <authorList>
            <person name="Choi Y.-J."/>
        </authorList>
    </citation>
    <scope>NUCLEOTIDE SEQUENCE</scope>
    <source>
        <strain evidence="1">LC</strain>
    </source>
</reference>